<accession>A0A194YN85</accession>
<reference evidence="2" key="2">
    <citation type="journal article" date="2018" name="Plant J.">
        <title>The Sorghum bicolor reference genome: improved assembly, gene annotations, a transcriptome atlas, and signatures of genome organization.</title>
        <authorList>
            <person name="McCormick R.F."/>
            <person name="Truong S.K."/>
            <person name="Sreedasyam A."/>
            <person name="Jenkins J."/>
            <person name="Shu S."/>
            <person name="Sims D."/>
            <person name="Kennedy M."/>
            <person name="Amirebrahimi M."/>
            <person name="Weers B.D."/>
            <person name="McKinley B."/>
            <person name="Mattison A."/>
            <person name="Morishige D.T."/>
            <person name="Grimwood J."/>
            <person name="Schmutz J."/>
            <person name="Mullet J.E."/>
        </authorList>
    </citation>
    <scope>NUCLEOTIDE SEQUENCE [LARGE SCALE GENOMIC DNA]</scope>
    <source>
        <strain evidence="2">cv. BTx623</strain>
    </source>
</reference>
<dbReference type="Gramene" id="KXG29693">
    <property type="protein sequence ID" value="KXG29693"/>
    <property type="gene ID" value="SORBI_3004G077700"/>
</dbReference>
<sequence length="54" mass="6301">MSDVAEVCDSHSIWSRWGWSTDRRHMETRTIASTRKAVTHPTPPNEFLDTWLNS</sequence>
<reference evidence="1 2" key="1">
    <citation type="journal article" date="2009" name="Nature">
        <title>The Sorghum bicolor genome and the diversification of grasses.</title>
        <authorList>
            <person name="Paterson A.H."/>
            <person name="Bowers J.E."/>
            <person name="Bruggmann R."/>
            <person name="Dubchak I."/>
            <person name="Grimwood J."/>
            <person name="Gundlach H."/>
            <person name="Haberer G."/>
            <person name="Hellsten U."/>
            <person name="Mitros T."/>
            <person name="Poliakov A."/>
            <person name="Schmutz J."/>
            <person name="Spannagl M."/>
            <person name="Tang H."/>
            <person name="Wang X."/>
            <person name="Wicker T."/>
            <person name="Bharti A.K."/>
            <person name="Chapman J."/>
            <person name="Feltus F.A."/>
            <person name="Gowik U."/>
            <person name="Grigoriev I.V."/>
            <person name="Lyons E."/>
            <person name="Maher C.A."/>
            <person name="Martis M."/>
            <person name="Narechania A."/>
            <person name="Otillar R.P."/>
            <person name="Penning B.W."/>
            <person name="Salamov A.A."/>
            <person name="Wang Y."/>
            <person name="Zhang L."/>
            <person name="Carpita N.C."/>
            <person name="Freeling M."/>
            <person name="Gingle A.R."/>
            <person name="Hash C.T."/>
            <person name="Keller B."/>
            <person name="Klein P."/>
            <person name="Kresovich S."/>
            <person name="McCann M.C."/>
            <person name="Ming R."/>
            <person name="Peterson D.G."/>
            <person name="Mehboob-ur-Rahman"/>
            <person name="Ware D."/>
            <person name="Westhoff P."/>
            <person name="Mayer K.F."/>
            <person name="Messing J."/>
            <person name="Rokhsar D.S."/>
        </authorList>
    </citation>
    <scope>NUCLEOTIDE SEQUENCE [LARGE SCALE GENOMIC DNA]</scope>
    <source>
        <strain evidence="2">cv. BTx623</strain>
    </source>
</reference>
<dbReference type="AlphaFoldDB" id="A0A194YN85"/>
<dbReference type="EMBL" id="CM000763">
    <property type="protein sequence ID" value="KXG29693.1"/>
    <property type="molecule type" value="Genomic_DNA"/>
</dbReference>
<proteinExistence type="predicted"/>
<keyword evidence="2" id="KW-1185">Reference proteome</keyword>
<evidence type="ECO:0000313" key="1">
    <source>
        <dbReference type="EMBL" id="KXG29693.1"/>
    </source>
</evidence>
<protein>
    <submittedName>
        <fullName evidence="1">Uncharacterized protein</fullName>
    </submittedName>
</protein>
<name>A0A194YN85_SORBI</name>
<evidence type="ECO:0000313" key="2">
    <source>
        <dbReference type="Proteomes" id="UP000000768"/>
    </source>
</evidence>
<dbReference type="Proteomes" id="UP000000768">
    <property type="component" value="Chromosome 4"/>
</dbReference>
<dbReference type="InParanoid" id="A0A194YN85"/>
<gene>
    <name evidence="1" type="ORF">SORBI_3004G077700</name>
</gene>
<organism evidence="1 2">
    <name type="scientific">Sorghum bicolor</name>
    <name type="common">Sorghum</name>
    <name type="synonym">Sorghum vulgare</name>
    <dbReference type="NCBI Taxonomy" id="4558"/>
    <lineage>
        <taxon>Eukaryota</taxon>
        <taxon>Viridiplantae</taxon>
        <taxon>Streptophyta</taxon>
        <taxon>Embryophyta</taxon>
        <taxon>Tracheophyta</taxon>
        <taxon>Spermatophyta</taxon>
        <taxon>Magnoliopsida</taxon>
        <taxon>Liliopsida</taxon>
        <taxon>Poales</taxon>
        <taxon>Poaceae</taxon>
        <taxon>PACMAD clade</taxon>
        <taxon>Panicoideae</taxon>
        <taxon>Andropogonodae</taxon>
        <taxon>Andropogoneae</taxon>
        <taxon>Sorghinae</taxon>
        <taxon>Sorghum</taxon>
    </lineage>
</organism>